<reference evidence="7 8" key="1">
    <citation type="journal article" date="2019" name="Appl. Microbiol. Biotechnol.">
        <title>Differential efficiency of wild type rhizogenic strains for rol gene transformation of plants.</title>
        <authorList>
            <person name="Desmet S."/>
            <person name="De Keyser E."/>
            <person name="Van Vaerenbergh J."/>
            <person name="Baeyen S."/>
            <person name="Van Huylenbroeck J."/>
            <person name="Geelen D."/>
            <person name="Dhooghe E."/>
        </authorList>
    </citation>
    <scope>NUCLEOTIDE SEQUENCE [LARGE SCALE GENOMIC DNA]</scope>
    <source>
        <strain evidence="7 8">GBBC3284</strain>
    </source>
</reference>
<dbReference type="PANTHER" id="PTHR48097:SF9">
    <property type="entry name" value="L-THREONINE ALDOLASE"/>
    <property type="match status" value="1"/>
</dbReference>
<dbReference type="InterPro" id="IPR015421">
    <property type="entry name" value="PyrdxlP-dep_Trfase_major"/>
</dbReference>
<keyword evidence="7" id="KW-0456">Lyase</keyword>
<dbReference type="GO" id="GO:0006567">
    <property type="term" value="P:L-threonine catabolic process"/>
    <property type="evidence" value="ECO:0007669"/>
    <property type="project" value="TreeGrafter"/>
</dbReference>
<evidence type="ECO:0000256" key="3">
    <source>
        <dbReference type="ARBA" id="ARBA00011881"/>
    </source>
</evidence>
<keyword evidence="4" id="KW-0663">Pyridoxal phosphate</keyword>
<dbReference type="InterPro" id="IPR001597">
    <property type="entry name" value="ArAA_b-elim_lyase/Thr_aldolase"/>
</dbReference>
<comment type="cofactor">
    <cofactor evidence="1">
        <name>pyridoxal 5'-phosphate</name>
        <dbReference type="ChEBI" id="CHEBI:597326"/>
    </cofactor>
</comment>
<dbReference type="InterPro" id="IPR015424">
    <property type="entry name" value="PyrdxlP-dep_Trfase"/>
</dbReference>
<evidence type="ECO:0000256" key="2">
    <source>
        <dbReference type="ARBA" id="ARBA00006966"/>
    </source>
</evidence>
<evidence type="ECO:0000256" key="4">
    <source>
        <dbReference type="ARBA" id="ARBA00022898"/>
    </source>
</evidence>
<comment type="subunit">
    <text evidence="3">Homotetramer.</text>
</comment>
<dbReference type="Gene3D" id="3.40.640.10">
    <property type="entry name" value="Type I PLP-dependent aspartate aminotransferase-like (Major domain)"/>
    <property type="match status" value="1"/>
</dbReference>
<evidence type="ECO:0000313" key="7">
    <source>
        <dbReference type="EMBL" id="TRA95266.1"/>
    </source>
</evidence>
<dbReference type="SUPFAM" id="SSF53383">
    <property type="entry name" value="PLP-dependent transferases"/>
    <property type="match status" value="1"/>
</dbReference>
<dbReference type="AlphaFoldDB" id="A0A546X3C7"/>
<evidence type="ECO:0000256" key="1">
    <source>
        <dbReference type="ARBA" id="ARBA00001933"/>
    </source>
</evidence>
<proteinExistence type="inferred from homology"/>
<sequence>MGRGLFTSRTVGPMAGSHGPVGSAATQYGSSLRSIGRTLPFTSLPPLRQSELTLCPHQFTVNTVSLAFDFEPLPARDHVAGLAKLLEKQRDPDEWYLKGGGVGALEAMVADMFGKEDAVFLPTGTMANSIALRLLCGERRRALVQANSHVYAAERDSSPSGVNLVPMAAGHPTPTPDEILTALEAGETNPFLSNVGAISLENPVNDMHGASIPFDTLEKISAHAKKWNVGMHWDGARALMLADTPGFDLRATAALFDTVYMSIYKYLGASFGAVLAGRRDMTSRVREMRRVYGGLIFSGWEAVLPVLHSLPTFNERYLASRNRFADIVQGLEAAGGFAIEQVPNGTNKLFLKVEPDRAEGLADRLTAADIFACKPKDGQMELYTNTSLLRRDPGEILRIFTNR</sequence>
<name>A0A546X3C7_RHIRH</name>
<dbReference type="Pfam" id="PF01212">
    <property type="entry name" value="Beta_elim_lyase"/>
    <property type="match status" value="1"/>
</dbReference>
<comment type="similarity">
    <text evidence="2">Belongs to the threonine aldolase family.</text>
</comment>
<dbReference type="Proteomes" id="UP000315434">
    <property type="component" value="Unassembled WGS sequence"/>
</dbReference>
<evidence type="ECO:0000256" key="5">
    <source>
        <dbReference type="SAM" id="MobiDB-lite"/>
    </source>
</evidence>
<evidence type="ECO:0000259" key="6">
    <source>
        <dbReference type="Pfam" id="PF01212"/>
    </source>
</evidence>
<feature type="domain" description="Aromatic amino acid beta-eliminating lyase/threonine aldolase" evidence="6">
    <location>
        <begin position="93"/>
        <end position="379"/>
    </location>
</feature>
<protein>
    <submittedName>
        <fullName evidence="7">Amino acid lyase</fullName>
    </submittedName>
</protein>
<accession>A0A546X3C7</accession>
<feature type="region of interest" description="Disordered" evidence="5">
    <location>
        <begin position="1"/>
        <end position="23"/>
    </location>
</feature>
<dbReference type="PANTHER" id="PTHR48097">
    <property type="entry name" value="L-THREONINE ALDOLASE-RELATED"/>
    <property type="match status" value="1"/>
</dbReference>
<dbReference type="GO" id="GO:0006545">
    <property type="term" value="P:glycine biosynthetic process"/>
    <property type="evidence" value="ECO:0007669"/>
    <property type="project" value="TreeGrafter"/>
</dbReference>
<evidence type="ECO:0000313" key="8">
    <source>
        <dbReference type="Proteomes" id="UP000315434"/>
    </source>
</evidence>
<dbReference type="GO" id="GO:0005829">
    <property type="term" value="C:cytosol"/>
    <property type="evidence" value="ECO:0007669"/>
    <property type="project" value="TreeGrafter"/>
</dbReference>
<dbReference type="EMBL" id="SGNY01000013">
    <property type="protein sequence ID" value="TRA95266.1"/>
    <property type="molecule type" value="Genomic_DNA"/>
</dbReference>
<gene>
    <name evidence="7" type="ORF">EXN68_25735</name>
</gene>
<dbReference type="GO" id="GO:0008732">
    <property type="term" value="F:L-allo-threonine aldolase activity"/>
    <property type="evidence" value="ECO:0007669"/>
    <property type="project" value="TreeGrafter"/>
</dbReference>
<organism evidence="7 8">
    <name type="scientific">Rhizobium rhizogenes</name>
    <name type="common">Agrobacterium rhizogenes</name>
    <dbReference type="NCBI Taxonomy" id="359"/>
    <lineage>
        <taxon>Bacteria</taxon>
        <taxon>Pseudomonadati</taxon>
        <taxon>Pseudomonadota</taxon>
        <taxon>Alphaproteobacteria</taxon>
        <taxon>Hyphomicrobiales</taxon>
        <taxon>Rhizobiaceae</taxon>
        <taxon>Rhizobium/Agrobacterium group</taxon>
        <taxon>Rhizobium</taxon>
    </lineage>
</organism>
<comment type="caution">
    <text evidence="7">The sequence shown here is derived from an EMBL/GenBank/DDBJ whole genome shotgun (WGS) entry which is preliminary data.</text>
</comment>
<dbReference type="OrthoDB" id="9774495at2"/>